<feature type="compositionally biased region" description="Gly residues" evidence="1">
    <location>
        <begin position="109"/>
        <end position="118"/>
    </location>
</feature>
<keyword evidence="2" id="KW-1133">Transmembrane helix</keyword>
<sequence>MAVTSPENPVVDKKNDVPSATENSLKAAAANSSSPDDVRFQMTSVNEEKNKGSRKGTIVQFIIVAILSMAVGAVGAIFIYKEIVGNAEPAPQTVTPSVSGQNEELSDNGGLGDGGFAGGIELPPPPPPNDRREATTSTSNGDDPPQPPVFDGGNFGGLFLGQGEDPALEPPFPLGGRPEPVDVTFPVTNGNFGPPNSEDSMPTGVMEDIAHHSFQNRIGPSKVDYTQISCDFDTPCEWFRIEDWTVQNKTIGNVSDLGVYYSGNYLLFQNHLPGVNIIVTNDVIVSKFNAVFCLSFVYYLPGPSGVLYVQIVDSNTGDMRAVFSDRNYSEVWRKSNVTITTSSDFVILLEVENLLNDSMIAIDNVVLTNETCIYTQESESNPPLTVQPFIPAAL</sequence>
<feature type="compositionally biased region" description="Low complexity" evidence="1">
    <location>
        <begin position="23"/>
        <end position="34"/>
    </location>
</feature>
<dbReference type="PROSITE" id="PS50060">
    <property type="entry name" value="MAM_2"/>
    <property type="match status" value="1"/>
</dbReference>
<dbReference type="Gene3D" id="2.60.120.200">
    <property type="match status" value="1"/>
</dbReference>
<dbReference type="InterPro" id="IPR000998">
    <property type="entry name" value="MAM_dom"/>
</dbReference>
<dbReference type="EnsemblMetazoa" id="G4010.1">
    <property type="protein sequence ID" value="G4010.1:cds"/>
    <property type="gene ID" value="G4010"/>
</dbReference>
<proteinExistence type="predicted"/>
<dbReference type="Proteomes" id="UP000005408">
    <property type="component" value="Unassembled WGS sequence"/>
</dbReference>
<evidence type="ECO:0000313" key="5">
    <source>
        <dbReference type="Proteomes" id="UP000005408"/>
    </source>
</evidence>
<evidence type="ECO:0000259" key="3">
    <source>
        <dbReference type="PROSITE" id="PS50060"/>
    </source>
</evidence>
<feature type="region of interest" description="Disordered" evidence="1">
    <location>
        <begin position="91"/>
        <end position="173"/>
    </location>
</feature>
<dbReference type="InterPro" id="IPR013320">
    <property type="entry name" value="ConA-like_dom_sf"/>
</dbReference>
<dbReference type="Pfam" id="PF00629">
    <property type="entry name" value="MAM"/>
    <property type="match status" value="1"/>
</dbReference>
<protein>
    <recommendedName>
        <fullName evidence="3">MAM domain-containing protein</fullName>
    </recommendedName>
</protein>
<dbReference type="GO" id="GO:0016020">
    <property type="term" value="C:membrane"/>
    <property type="evidence" value="ECO:0007669"/>
    <property type="project" value="InterPro"/>
</dbReference>
<feature type="region of interest" description="Disordered" evidence="1">
    <location>
        <begin position="1"/>
        <end position="38"/>
    </location>
</feature>
<organism evidence="4 5">
    <name type="scientific">Magallana gigas</name>
    <name type="common">Pacific oyster</name>
    <name type="synonym">Crassostrea gigas</name>
    <dbReference type="NCBI Taxonomy" id="29159"/>
    <lineage>
        <taxon>Eukaryota</taxon>
        <taxon>Metazoa</taxon>
        <taxon>Spiralia</taxon>
        <taxon>Lophotrochozoa</taxon>
        <taxon>Mollusca</taxon>
        <taxon>Bivalvia</taxon>
        <taxon>Autobranchia</taxon>
        <taxon>Pteriomorphia</taxon>
        <taxon>Ostreida</taxon>
        <taxon>Ostreoidea</taxon>
        <taxon>Ostreidae</taxon>
        <taxon>Magallana</taxon>
    </lineage>
</organism>
<name>A0A8W8MUQ8_MAGGI</name>
<evidence type="ECO:0000256" key="2">
    <source>
        <dbReference type="SAM" id="Phobius"/>
    </source>
</evidence>
<keyword evidence="2" id="KW-0812">Transmembrane</keyword>
<dbReference type="OrthoDB" id="6214175at2759"/>
<feature type="compositionally biased region" description="Polar residues" evidence="1">
    <location>
        <begin position="92"/>
        <end position="103"/>
    </location>
</feature>
<keyword evidence="5" id="KW-1185">Reference proteome</keyword>
<dbReference type="SUPFAM" id="SSF49899">
    <property type="entry name" value="Concanavalin A-like lectins/glucanases"/>
    <property type="match status" value="1"/>
</dbReference>
<evidence type="ECO:0000256" key="1">
    <source>
        <dbReference type="SAM" id="MobiDB-lite"/>
    </source>
</evidence>
<dbReference type="AlphaFoldDB" id="A0A8W8MUQ8"/>
<reference evidence="4" key="1">
    <citation type="submission" date="2022-08" db="UniProtKB">
        <authorList>
            <consortium name="EnsemblMetazoa"/>
        </authorList>
    </citation>
    <scope>IDENTIFICATION</scope>
    <source>
        <strain evidence="4">05x7-T-G4-1.051#20</strain>
    </source>
</reference>
<dbReference type="SMART" id="SM00137">
    <property type="entry name" value="MAM"/>
    <property type="match status" value="1"/>
</dbReference>
<accession>A0A8W8MUQ8</accession>
<feature type="transmembrane region" description="Helical" evidence="2">
    <location>
        <begin position="58"/>
        <end position="80"/>
    </location>
</feature>
<feature type="domain" description="MAM" evidence="3">
    <location>
        <begin position="228"/>
        <end position="374"/>
    </location>
</feature>
<keyword evidence="2" id="KW-0472">Membrane</keyword>
<evidence type="ECO:0000313" key="4">
    <source>
        <dbReference type="EnsemblMetazoa" id="G4010.1:cds"/>
    </source>
</evidence>